<dbReference type="SUPFAM" id="SSF81271">
    <property type="entry name" value="TGS-like"/>
    <property type="match status" value="1"/>
</dbReference>
<dbReference type="CDD" id="cd01896">
    <property type="entry name" value="DRG"/>
    <property type="match status" value="1"/>
</dbReference>
<evidence type="ECO:0000256" key="1">
    <source>
        <dbReference type="ARBA" id="ARBA00022741"/>
    </source>
</evidence>
<dbReference type="Gene3D" id="6.10.140.1070">
    <property type="match status" value="2"/>
</dbReference>
<dbReference type="NCBIfam" id="TIGR00231">
    <property type="entry name" value="small_GTP"/>
    <property type="match status" value="1"/>
</dbReference>
<dbReference type="Proteomes" id="UP001465755">
    <property type="component" value="Unassembled WGS sequence"/>
</dbReference>
<dbReference type="InterPro" id="IPR004095">
    <property type="entry name" value="TGS"/>
</dbReference>
<accession>A0AAW1NWZ5</accession>
<comment type="caution">
    <text evidence="6">The sequence shown here is derived from an EMBL/GenBank/DDBJ whole genome shotgun (WGS) entry which is preliminary data.</text>
</comment>
<dbReference type="InterPro" id="IPR031662">
    <property type="entry name" value="GTP-binding_2"/>
</dbReference>
<evidence type="ECO:0000259" key="4">
    <source>
        <dbReference type="PROSITE" id="PS51710"/>
    </source>
</evidence>
<dbReference type="PROSITE" id="PS00905">
    <property type="entry name" value="GTP1_OBG"/>
    <property type="match status" value="1"/>
</dbReference>
<dbReference type="AlphaFoldDB" id="A0AAW1NWZ5"/>
<dbReference type="EMBL" id="JALJOQ010000109">
    <property type="protein sequence ID" value="KAK9797061.1"/>
    <property type="molecule type" value="Genomic_DNA"/>
</dbReference>
<evidence type="ECO:0000256" key="3">
    <source>
        <dbReference type="SAM" id="MobiDB-lite"/>
    </source>
</evidence>
<dbReference type="PROSITE" id="PS51880">
    <property type="entry name" value="TGS"/>
    <property type="match status" value="1"/>
</dbReference>
<keyword evidence="1" id="KW-0547">Nucleotide-binding</keyword>
<dbReference type="InterPro" id="IPR012676">
    <property type="entry name" value="TGS-like"/>
</dbReference>
<proteinExistence type="predicted"/>
<dbReference type="InterPro" id="IPR006074">
    <property type="entry name" value="GTP1-OBG_CS"/>
</dbReference>
<organism evidence="6 7">
    <name type="scientific">Symbiochloris irregularis</name>
    <dbReference type="NCBI Taxonomy" id="706552"/>
    <lineage>
        <taxon>Eukaryota</taxon>
        <taxon>Viridiplantae</taxon>
        <taxon>Chlorophyta</taxon>
        <taxon>core chlorophytes</taxon>
        <taxon>Trebouxiophyceae</taxon>
        <taxon>Trebouxiales</taxon>
        <taxon>Trebouxiaceae</taxon>
        <taxon>Symbiochloris</taxon>
    </lineage>
</organism>
<dbReference type="Pfam" id="PF01926">
    <property type="entry name" value="MMR_HSR1"/>
    <property type="match status" value="1"/>
</dbReference>
<dbReference type="InterPro" id="IPR012675">
    <property type="entry name" value="Beta-grasp_dom_sf"/>
</dbReference>
<dbReference type="Pfam" id="PF02824">
    <property type="entry name" value="TGS"/>
    <property type="match status" value="1"/>
</dbReference>
<dbReference type="InterPro" id="IPR027417">
    <property type="entry name" value="P-loop_NTPase"/>
</dbReference>
<dbReference type="SUPFAM" id="SSF52540">
    <property type="entry name" value="P-loop containing nucleoside triphosphate hydrolases"/>
    <property type="match status" value="1"/>
</dbReference>
<dbReference type="InterPro" id="IPR031167">
    <property type="entry name" value="G_OBG"/>
</dbReference>
<evidence type="ECO:0000256" key="2">
    <source>
        <dbReference type="ARBA" id="ARBA00023134"/>
    </source>
</evidence>
<feature type="domain" description="OBG-type G" evidence="4">
    <location>
        <begin position="63"/>
        <end position="288"/>
    </location>
</feature>
<keyword evidence="2" id="KW-0342">GTP-binding</keyword>
<sequence length="400" mass="43851">MGIHEKIKEIDFEMARTQKNKATEYHLGQLKARRAKLLTELQAPAKGSGGAGEGFDVQKYGDGRVALIGFPSVGKSTLLTVLTGTKSEAAAYEFTTLTCIPGVIHYNDAKIQLLDLPGIIEGAAQGKGRGRQVIAVCKSADLLLMVLDASKPHAHKEILSAELESVGIRLNRRPPGIYFKKRKTGGVSVSSTCPLTQIDDKMCQRVLAEYKIHNAELLFREDCTADDLIDVIEGNRRYISCLYVYNKVDVCSIEEVDTIARLPNAVPASAGTRLNMDGLLAGMWDKMALVRVYTKRVGGKPDFAEPVVLSQDRGGTAVEHLCQQIHKTLVADFSYALVWGRSSKHYPQRCGLTHVLQDEDVVQIVKKKVSASTDGRGRFKTKSDAPLKIADREKKAALKT</sequence>
<dbReference type="InterPro" id="IPR005225">
    <property type="entry name" value="Small_GTP-bd"/>
</dbReference>
<dbReference type="GO" id="GO:0019003">
    <property type="term" value="F:GDP binding"/>
    <property type="evidence" value="ECO:0007669"/>
    <property type="project" value="UniProtKB-ARBA"/>
</dbReference>
<protein>
    <submittedName>
        <fullName evidence="6">Uncharacterized protein</fullName>
    </submittedName>
</protein>
<keyword evidence="7" id="KW-1185">Reference proteome</keyword>
<feature type="domain" description="TGS" evidence="5">
    <location>
        <begin position="288"/>
        <end position="366"/>
    </location>
</feature>
<feature type="compositionally biased region" description="Basic and acidic residues" evidence="3">
    <location>
        <begin position="375"/>
        <end position="400"/>
    </location>
</feature>
<feature type="region of interest" description="Disordered" evidence="3">
    <location>
        <begin position="374"/>
        <end position="400"/>
    </location>
</feature>
<dbReference type="PROSITE" id="PS51710">
    <property type="entry name" value="G_OBG"/>
    <property type="match status" value="1"/>
</dbReference>
<dbReference type="GO" id="GO:0003924">
    <property type="term" value="F:GTPase activity"/>
    <property type="evidence" value="ECO:0007669"/>
    <property type="project" value="InterPro"/>
</dbReference>
<evidence type="ECO:0000313" key="6">
    <source>
        <dbReference type="EMBL" id="KAK9797061.1"/>
    </source>
</evidence>
<dbReference type="Pfam" id="PF16897">
    <property type="entry name" value="MMR_HSR1_Xtn"/>
    <property type="match status" value="1"/>
</dbReference>
<dbReference type="FunFam" id="3.40.50.300:FF:000740">
    <property type="entry name" value="Putative GTP-binding protein 1"/>
    <property type="match status" value="1"/>
</dbReference>
<gene>
    <name evidence="6" type="ORF">WJX73_000477</name>
</gene>
<dbReference type="Gene3D" id="3.10.20.30">
    <property type="match status" value="1"/>
</dbReference>
<dbReference type="InterPro" id="IPR045001">
    <property type="entry name" value="DRG"/>
</dbReference>
<reference evidence="6 7" key="1">
    <citation type="journal article" date="2024" name="Nat. Commun.">
        <title>Phylogenomics reveals the evolutionary origins of lichenization in chlorophyte algae.</title>
        <authorList>
            <person name="Puginier C."/>
            <person name="Libourel C."/>
            <person name="Otte J."/>
            <person name="Skaloud P."/>
            <person name="Haon M."/>
            <person name="Grisel S."/>
            <person name="Petersen M."/>
            <person name="Berrin J.G."/>
            <person name="Delaux P.M."/>
            <person name="Dal Grande F."/>
            <person name="Keller J."/>
        </authorList>
    </citation>
    <scope>NUCLEOTIDE SEQUENCE [LARGE SCALE GENOMIC DNA]</scope>
    <source>
        <strain evidence="6 7">SAG 2036</strain>
    </source>
</reference>
<dbReference type="InterPro" id="IPR006073">
    <property type="entry name" value="GTP-bd"/>
</dbReference>
<name>A0AAW1NWZ5_9CHLO</name>
<evidence type="ECO:0000313" key="7">
    <source>
        <dbReference type="Proteomes" id="UP001465755"/>
    </source>
</evidence>
<dbReference type="PANTHER" id="PTHR43127">
    <property type="entry name" value="DEVELOPMENTALLY-REGULATED GTP-BINDING PROTEIN 2"/>
    <property type="match status" value="1"/>
</dbReference>
<dbReference type="PRINTS" id="PR00326">
    <property type="entry name" value="GTP1OBG"/>
</dbReference>
<dbReference type="GO" id="GO:0005525">
    <property type="term" value="F:GTP binding"/>
    <property type="evidence" value="ECO:0007669"/>
    <property type="project" value="UniProtKB-KW"/>
</dbReference>
<dbReference type="FunFam" id="3.10.20.30:FF:000003">
    <property type="entry name" value="Developmentally-regulated GTP-binding protein 1"/>
    <property type="match status" value="1"/>
</dbReference>
<evidence type="ECO:0000259" key="5">
    <source>
        <dbReference type="PROSITE" id="PS51880"/>
    </source>
</evidence>